<keyword evidence="1" id="KW-0732">Signal</keyword>
<feature type="signal peptide" evidence="1">
    <location>
        <begin position="1"/>
        <end position="17"/>
    </location>
</feature>
<reference evidence="2 3" key="2">
    <citation type="journal article" date="2005" name="Science">
        <title>The genome of the African trypanosome Trypanosoma brucei.</title>
        <authorList>
            <person name="Berriman M."/>
            <person name="Ghedin E."/>
            <person name="Hertz-Fowler C."/>
            <person name="Blandin G."/>
            <person name="Renauld H."/>
            <person name="Bartholomeu D.C."/>
            <person name="Lennard N.J."/>
            <person name="Caler E."/>
            <person name="Hamlin N.E."/>
            <person name="Haas B."/>
            <person name="Bohme U."/>
            <person name="Hannick L."/>
            <person name="Aslett M.A."/>
            <person name="Shallom J."/>
            <person name="Marcello L."/>
            <person name="Hou L."/>
            <person name="Wickstead B."/>
            <person name="Alsmark U.C."/>
            <person name="Arrowsmith C."/>
            <person name="Atkin R.J."/>
            <person name="Barron A.J."/>
            <person name="Bringaud F."/>
            <person name="Brooks K."/>
            <person name="Carrington M."/>
            <person name="Cherevach I."/>
            <person name="Chillingworth T.J."/>
            <person name="Churcher C."/>
            <person name="Clark L.N."/>
            <person name="Corton C.H."/>
            <person name="Cronin A."/>
            <person name="Davies R.M."/>
            <person name="Doggett J."/>
            <person name="Djikeng A."/>
            <person name="Feldblyum T."/>
            <person name="Field M.C."/>
            <person name="Fraser A."/>
            <person name="Goodhead I."/>
            <person name="Hance Z."/>
            <person name="Harper D."/>
            <person name="Harris B.R."/>
            <person name="Hauser H."/>
            <person name="Hostetler J."/>
            <person name="Ivens A."/>
            <person name="Jagels K."/>
            <person name="Johnson D."/>
            <person name="Johnson J."/>
            <person name="Jones K."/>
            <person name="Kerhornou A.X."/>
            <person name="Koo H."/>
            <person name="Larke N."/>
            <person name="Landfear S."/>
            <person name="Larkin C."/>
            <person name="Leech V."/>
            <person name="Line A."/>
            <person name="Lord A."/>
            <person name="Macleod A."/>
            <person name="Mooney P.J."/>
            <person name="Moule S."/>
            <person name="Martin D.M."/>
            <person name="Morgan G.W."/>
            <person name="Mungall K."/>
            <person name="Norbertczak H."/>
            <person name="Ormond D."/>
            <person name="Pai G."/>
            <person name="Peacock C.S."/>
            <person name="Peterson J."/>
            <person name="Quail M.A."/>
            <person name="Rabbinowitsch E."/>
            <person name="Rajandream M.A."/>
            <person name="Reitter C."/>
            <person name="Salzberg S.L."/>
            <person name="Sanders M."/>
            <person name="Schobel S."/>
            <person name="Sharp S."/>
            <person name="Simmonds M."/>
            <person name="Simpson A.J."/>
            <person name="Tallon L."/>
            <person name="Turner C.M."/>
            <person name="Tait A."/>
            <person name="Tivey A.R."/>
            <person name="Van Aken S."/>
            <person name="Walker D."/>
            <person name="Wanless D."/>
            <person name="Wang S."/>
            <person name="White B."/>
            <person name="White O."/>
            <person name="Whitehead S."/>
            <person name="Woodward J."/>
            <person name="Wortman J."/>
            <person name="Adams M.D."/>
            <person name="Embley T.M."/>
            <person name="Gull K."/>
            <person name="Ullu E."/>
            <person name="Barry J.D."/>
            <person name="Fairlamb A.H."/>
            <person name="Opperdoes F."/>
            <person name="Barrell B.G."/>
            <person name="Donelson J.E."/>
            <person name="Hall N."/>
            <person name="Fraser C.M."/>
            <person name="Melville S.E."/>
            <person name="El-Sayed N.M."/>
        </authorList>
    </citation>
    <scope>NUCLEOTIDE SEQUENCE [LARGE SCALE GENOMIC DNA]</scope>
    <source>
        <strain evidence="2 3">927/4 GUTat10.1</strain>
    </source>
</reference>
<feature type="chain" id="PRO_5004222016" description="Secreted protein" evidence="1">
    <location>
        <begin position="18"/>
        <end position="158"/>
    </location>
</feature>
<name>Q38E92_TRYB2</name>
<sequence length="158" mass="17167">MWLVCALLFFFCIWSRHRSPRVEESVEWVFRSLSLPHPQGQWVVLPPAFSPMLGGHPAALMLGARGAWGRLAAAFATIKGSYASGGGDSACVGIGLSLLWHRGWGPAVGPMFMTSYFCEKPEARVGPMPVEHCFVKGLALPGVGASGVVLDRCFFFFH</sequence>
<gene>
    <name evidence="2" type="ORF">Tb09.211.0650</name>
</gene>
<proteinExistence type="predicted"/>
<evidence type="ECO:0000313" key="2">
    <source>
        <dbReference type="EMBL" id="EAN76878.1"/>
    </source>
</evidence>
<dbReference type="KEGG" id="tbr:Tb09.211.0650"/>
<dbReference type="AlphaFoldDB" id="Q38E92"/>
<reference evidence="2 3" key="1">
    <citation type="journal article" date="2005" name="Science">
        <title>Comparative genomics of trypanosomatid parasitic protozoa.</title>
        <authorList>
            <person name="El-Sayed N.M."/>
            <person name="Myler P.J."/>
            <person name="Blandin G."/>
            <person name="Berriman M."/>
            <person name="Crabtree J."/>
            <person name="Aggarwal G."/>
            <person name="Caler E."/>
            <person name="Renauld H."/>
            <person name="Worthey E.A."/>
            <person name="Hertz-Fowler C."/>
            <person name="Ghedin E."/>
            <person name="Peacock C."/>
            <person name="Bartholomeu D.C."/>
            <person name="Haas B.J."/>
            <person name="Tran A.N."/>
            <person name="Wortman J.R."/>
            <person name="Alsmark U.C."/>
            <person name="Angiuoli S."/>
            <person name="Anupama A."/>
            <person name="Badger J."/>
            <person name="Bringaud F."/>
            <person name="Cadag E."/>
            <person name="Carlton J.M."/>
            <person name="Cerqueira G.C."/>
            <person name="Creasy T."/>
            <person name="Delcher A.L."/>
            <person name="Djikeng A."/>
            <person name="Embley T.M."/>
            <person name="Hauser C."/>
            <person name="Ivens A.C."/>
            <person name="Kummerfeld S.K."/>
            <person name="Pereira-Leal J.B."/>
            <person name="Nilsson D."/>
            <person name="Peterson J."/>
            <person name="Salzberg S.L."/>
            <person name="Shallom J."/>
            <person name="Silva J.C."/>
            <person name="Sundaram J."/>
            <person name="Westenberger S."/>
            <person name="White O."/>
            <person name="Melville S.E."/>
            <person name="Donelson J.E."/>
            <person name="Andersson B."/>
            <person name="Stuart K.D."/>
            <person name="Hall N."/>
        </authorList>
    </citation>
    <scope>NUCLEOTIDE SEQUENCE [LARGE SCALE GENOMIC DNA]</scope>
    <source>
        <strain evidence="2 3">927/4 GUTat10.1</strain>
    </source>
</reference>
<dbReference type="InParanoid" id="Q38E92"/>
<dbReference type="Proteomes" id="UP000008524">
    <property type="component" value="Chromosome 9"/>
</dbReference>
<protein>
    <recommendedName>
        <fullName evidence="4">Secreted protein</fullName>
    </recommendedName>
</protein>
<dbReference type="EMBL" id="CM000207">
    <property type="protein sequence ID" value="EAN76878.1"/>
    <property type="molecule type" value="Genomic_DNA"/>
</dbReference>
<dbReference type="RefSeq" id="XP_827208.1">
    <property type="nucleotide sequence ID" value="XM_822115.1"/>
</dbReference>
<dbReference type="PaxDb" id="5691-EAN76878"/>
<keyword evidence="3" id="KW-1185">Reference proteome</keyword>
<accession>Q38E92</accession>
<evidence type="ECO:0000313" key="3">
    <source>
        <dbReference type="Proteomes" id="UP000008524"/>
    </source>
</evidence>
<dbReference type="GeneID" id="3660597"/>
<evidence type="ECO:0008006" key="4">
    <source>
        <dbReference type="Google" id="ProtNLM"/>
    </source>
</evidence>
<evidence type="ECO:0000256" key="1">
    <source>
        <dbReference type="SAM" id="SignalP"/>
    </source>
</evidence>
<organism evidence="2 3">
    <name type="scientific">Trypanosoma brucei brucei (strain 927/4 GUTat10.1)</name>
    <dbReference type="NCBI Taxonomy" id="185431"/>
    <lineage>
        <taxon>Eukaryota</taxon>
        <taxon>Discoba</taxon>
        <taxon>Euglenozoa</taxon>
        <taxon>Kinetoplastea</taxon>
        <taxon>Metakinetoplastina</taxon>
        <taxon>Trypanosomatida</taxon>
        <taxon>Trypanosomatidae</taxon>
        <taxon>Trypanosoma</taxon>
    </lineage>
</organism>